<evidence type="ECO:0000313" key="2">
    <source>
        <dbReference type="Proteomes" id="UP000811619"/>
    </source>
</evidence>
<dbReference type="OrthoDB" id="415825at2759"/>
<name>A0A8K0NFT5_9HYPO</name>
<dbReference type="GO" id="GO:0050660">
    <property type="term" value="F:flavin adenine dinucleotide binding"/>
    <property type="evidence" value="ECO:0007669"/>
    <property type="project" value="InterPro"/>
</dbReference>
<comment type="caution">
    <text evidence="1">The sequence shown here is derived from an EMBL/GenBank/DDBJ whole genome shotgun (WGS) entry which is preliminary data.</text>
</comment>
<organism evidence="1 2">
    <name type="scientific">Claviceps africana</name>
    <dbReference type="NCBI Taxonomy" id="83212"/>
    <lineage>
        <taxon>Eukaryota</taxon>
        <taxon>Fungi</taxon>
        <taxon>Dikarya</taxon>
        <taxon>Ascomycota</taxon>
        <taxon>Pezizomycotina</taxon>
        <taxon>Sordariomycetes</taxon>
        <taxon>Hypocreomycetidae</taxon>
        <taxon>Hypocreales</taxon>
        <taxon>Clavicipitaceae</taxon>
        <taxon>Claviceps</taxon>
    </lineage>
</organism>
<dbReference type="AlphaFoldDB" id="A0A8K0NFT5"/>
<feature type="non-terminal residue" evidence="1">
    <location>
        <position position="69"/>
    </location>
</feature>
<accession>A0A8K0NFT5</accession>
<dbReference type="Proteomes" id="UP000811619">
    <property type="component" value="Unassembled WGS sequence"/>
</dbReference>
<protein>
    <submittedName>
        <fullName evidence="1">Uncharacterized protein</fullName>
    </submittedName>
</protein>
<proteinExistence type="predicted"/>
<dbReference type="InterPro" id="IPR036318">
    <property type="entry name" value="FAD-bd_PCMH-like_sf"/>
</dbReference>
<reference evidence="1" key="1">
    <citation type="journal article" date="2020" name="bioRxiv">
        <title>Whole genome comparisons of ergot fungi reveals the divergence and evolution of species within the genus Claviceps are the result of varying mechanisms driving genome evolution and host range expansion.</title>
        <authorList>
            <person name="Wyka S.A."/>
            <person name="Mondo S.J."/>
            <person name="Liu M."/>
            <person name="Dettman J."/>
            <person name="Nalam V."/>
            <person name="Broders K.D."/>
        </authorList>
    </citation>
    <scope>NUCLEOTIDE SEQUENCE</scope>
    <source>
        <strain evidence="1">CCC 489</strain>
    </source>
</reference>
<evidence type="ECO:0000313" key="1">
    <source>
        <dbReference type="EMBL" id="KAG5915566.1"/>
    </source>
</evidence>
<keyword evidence="2" id="KW-1185">Reference proteome</keyword>
<sequence>MERHKQAVGKIAAAVRGFFDRGEGYRIYHGSTNSTRPRPGAGTRVVDISALSNVVGVDKAARTALVEPN</sequence>
<dbReference type="SUPFAM" id="SSF56176">
    <property type="entry name" value="FAD-binding/transporter-associated domain-like"/>
    <property type="match status" value="1"/>
</dbReference>
<gene>
    <name evidence="1" type="ORF">E4U42_008001</name>
</gene>
<dbReference type="EMBL" id="SRPY01000970">
    <property type="protein sequence ID" value="KAG5915566.1"/>
    <property type="molecule type" value="Genomic_DNA"/>
</dbReference>